<evidence type="ECO:0000313" key="3">
    <source>
        <dbReference type="Proteomes" id="UP001476798"/>
    </source>
</evidence>
<keyword evidence="1" id="KW-0812">Transmembrane</keyword>
<protein>
    <submittedName>
        <fullName evidence="2">Uncharacterized protein</fullName>
    </submittedName>
</protein>
<evidence type="ECO:0000313" key="2">
    <source>
        <dbReference type="EMBL" id="MEQ2169391.1"/>
    </source>
</evidence>
<organism evidence="2 3">
    <name type="scientific">Goodea atripinnis</name>
    <dbReference type="NCBI Taxonomy" id="208336"/>
    <lineage>
        <taxon>Eukaryota</taxon>
        <taxon>Metazoa</taxon>
        <taxon>Chordata</taxon>
        <taxon>Craniata</taxon>
        <taxon>Vertebrata</taxon>
        <taxon>Euteleostomi</taxon>
        <taxon>Actinopterygii</taxon>
        <taxon>Neopterygii</taxon>
        <taxon>Teleostei</taxon>
        <taxon>Neoteleostei</taxon>
        <taxon>Acanthomorphata</taxon>
        <taxon>Ovalentaria</taxon>
        <taxon>Atherinomorphae</taxon>
        <taxon>Cyprinodontiformes</taxon>
        <taxon>Goodeidae</taxon>
        <taxon>Goodea</taxon>
    </lineage>
</organism>
<dbReference type="Proteomes" id="UP001476798">
    <property type="component" value="Unassembled WGS sequence"/>
</dbReference>
<keyword evidence="3" id="KW-1185">Reference proteome</keyword>
<keyword evidence="1" id="KW-0472">Membrane</keyword>
<evidence type="ECO:0000256" key="1">
    <source>
        <dbReference type="SAM" id="Phobius"/>
    </source>
</evidence>
<sequence>MPKPVGPGRKREYADLCLAAAGSPTDVVCNSRDFAGFYDSPCCSGRVSGLSSAQSPTHQHIDTETRLVAERRLLLCPLIAATLCVITGSLLYSISHANVPYIAPLAASSTDL</sequence>
<name>A0ABV0NEA3_9TELE</name>
<feature type="transmembrane region" description="Helical" evidence="1">
    <location>
        <begin position="73"/>
        <end position="94"/>
    </location>
</feature>
<proteinExistence type="predicted"/>
<keyword evidence="1" id="KW-1133">Transmembrane helix</keyword>
<dbReference type="EMBL" id="JAHRIO010032808">
    <property type="protein sequence ID" value="MEQ2169391.1"/>
    <property type="molecule type" value="Genomic_DNA"/>
</dbReference>
<gene>
    <name evidence="2" type="ORF">GOODEAATRI_024779</name>
</gene>
<accession>A0ABV0NEA3</accession>
<reference evidence="2 3" key="1">
    <citation type="submission" date="2021-06" db="EMBL/GenBank/DDBJ databases">
        <authorList>
            <person name="Palmer J.M."/>
        </authorList>
    </citation>
    <scope>NUCLEOTIDE SEQUENCE [LARGE SCALE GENOMIC DNA]</scope>
    <source>
        <strain evidence="2 3">GA_2019</strain>
        <tissue evidence="2">Muscle</tissue>
    </source>
</reference>
<comment type="caution">
    <text evidence="2">The sequence shown here is derived from an EMBL/GenBank/DDBJ whole genome shotgun (WGS) entry which is preliminary data.</text>
</comment>